<dbReference type="Proteomes" id="UP000021816">
    <property type="component" value="Unassembled WGS sequence"/>
</dbReference>
<proteinExistence type="predicted"/>
<accession>A0A011PNT3</accession>
<feature type="transmembrane region" description="Helical" evidence="1">
    <location>
        <begin position="367"/>
        <end position="387"/>
    </location>
</feature>
<dbReference type="PATRIC" id="fig|1454003.3.peg.2899"/>
<organism evidence="2 3">
    <name type="scientific">Candidatus Accumulibacter appositus</name>
    <dbReference type="NCBI Taxonomy" id="1454003"/>
    <lineage>
        <taxon>Bacteria</taxon>
        <taxon>Pseudomonadati</taxon>
        <taxon>Pseudomonadota</taxon>
        <taxon>Betaproteobacteria</taxon>
        <taxon>Candidatus Accumulibacter</taxon>
    </lineage>
</organism>
<keyword evidence="1" id="KW-0812">Transmembrane</keyword>
<evidence type="ECO:0000313" key="2">
    <source>
        <dbReference type="EMBL" id="EXI78687.1"/>
    </source>
</evidence>
<sequence length="515" mass="56613">MTPPAGAAVLDMAPRRDVPEAVNRQASDTLIGAPAGVDGLTALALAYLALPNLIFLFGWFRLPVALLLCAAMIYFVARVFHPWPLVWRSPHARSAVVLLIVTSCAWAAFGGGSHFMYANPDWMIRDAVLGDLINADWPVHYLSADGTQLILRSAIGFFLPSALFGKLFGLAHLDLAVYAWTSFGVLLFLLLLPLPRRLGWRLAIALLLVVLFGGMDFLGMVITTGALPIFPLRLEWWVPLSYSSLSGQLLWAPNHCLPIWIVTLLYFRHRNGSELFPVATAALPLTLIWTPFAAIGLIPFAAIATVKYLRRFPWQGVPWNSFFAVAAFSLPIGLFLLIDTEHIASAVVTAAAQPMGSVAWQPLSLKAYLLFVSCEFLFLALLLAPHVKHARTEFWVAVLVLLALPLIRFGPSNDFGLRLSAPALLILLAVSLRTLLDQDRLSSLSSLWLACLFLAIGAHTAVNELWRAATFHRSPPDYQQTLAERQGGQPATHYVGSLESSPIRPFLRPLSDRPH</sequence>
<evidence type="ECO:0000313" key="3">
    <source>
        <dbReference type="Proteomes" id="UP000021816"/>
    </source>
</evidence>
<feature type="transmembrane region" description="Helical" evidence="1">
    <location>
        <begin position="394"/>
        <end position="411"/>
    </location>
</feature>
<feature type="transmembrane region" description="Helical" evidence="1">
    <location>
        <begin position="175"/>
        <end position="192"/>
    </location>
</feature>
<feature type="transmembrane region" description="Helical" evidence="1">
    <location>
        <begin position="279"/>
        <end position="305"/>
    </location>
</feature>
<keyword evidence="1" id="KW-1133">Transmembrane helix</keyword>
<feature type="transmembrane region" description="Helical" evidence="1">
    <location>
        <begin position="64"/>
        <end position="83"/>
    </location>
</feature>
<feature type="transmembrane region" description="Helical" evidence="1">
    <location>
        <begin position="95"/>
        <end position="117"/>
    </location>
</feature>
<comment type="caution">
    <text evidence="2">The sequence shown here is derived from an EMBL/GenBank/DDBJ whole genome shotgun (WGS) entry which is preliminary data.</text>
</comment>
<feature type="transmembrane region" description="Helical" evidence="1">
    <location>
        <begin position="447"/>
        <end position="466"/>
    </location>
</feature>
<dbReference type="AlphaFoldDB" id="A0A011PNT3"/>
<dbReference type="STRING" id="1454003.AW10_02841"/>
<evidence type="ECO:0000256" key="1">
    <source>
        <dbReference type="SAM" id="Phobius"/>
    </source>
</evidence>
<protein>
    <submittedName>
        <fullName evidence="2">Uncharacterized protein</fullName>
    </submittedName>
</protein>
<feature type="transmembrane region" description="Helical" evidence="1">
    <location>
        <begin position="39"/>
        <end position="57"/>
    </location>
</feature>
<feature type="transmembrane region" description="Helical" evidence="1">
    <location>
        <begin position="204"/>
        <end position="230"/>
    </location>
</feature>
<name>A0A011PNT3_9PROT</name>
<feature type="transmembrane region" description="Helical" evidence="1">
    <location>
        <begin position="149"/>
        <end position="169"/>
    </location>
</feature>
<dbReference type="EMBL" id="JEMX01000066">
    <property type="protein sequence ID" value="EXI78687.1"/>
    <property type="molecule type" value="Genomic_DNA"/>
</dbReference>
<feature type="transmembrane region" description="Helical" evidence="1">
    <location>
        <begin position="417"/>
        <end position="435"/>
    </location>
</feature>
<feature type="transmembrane region" description="Helical" evidence="1">
    <location>
        <begin position="317"/>
        <end position="338"/>
    </location>
</feature>
<reference evidence="2 3" key="1">
    <citation type="submission" date="2014-02" db="EMBL/GenBank/DDBJ databases">
        <title>Expanding our view of genomic diversity in Candidatus Accumulibacter clades.</title>
        <authorList>
            <person name="Skennerton C.T."/>
            <person name="Barr J.J."/>
            <person name="Slater F.R."/>
            <person name="Bond P.L."/>
            <person name="Tyson G.W."/>
        </authorList>
    </citation>
    <scope>NUCLEOTIDE SEQUENCE [LARGE SCALE GENOMIC DNA]</scope>
    <source>
        <strain evidence="3">BA-92</strain>
    </source>
</reference>
<keyword evidence="1" id="KW-0472">Membrane</keyword>
<gene>
    <name evidence="2" type="ORF">AW10_02841</name>
</gene>